<feature type="region of interest" description="Disordered" evidence="1">
    <location>
        <begin position="1"/>
        <end position="59"/>
    </location>
</feature>
<evidence type="ECO:0000313" key="2">
    <source>
        <dbReference type="EMBL" id="MBD2866680.1"/>
    </source>
</evidence>
<evidence type="ECO:0000313" key="3">
    <source>
        <dbReference type="Proteomes" id="UP000639396"/>
    </source>
</evidence>
<evidence type="ECO:0000256" key="1">
    <source>
        <dbReference type="SAM" id="MobiDB-lite"/>
    </source>
</evidence>
<dbReference type="EMBL" id="JACXJA010000066">
    <property type="protein sequence ID" value="MBD2866680.1"/>
    <property type="molecule type" value="Genomic_DNA"/>
</dbReference>
<reference evidence="2" key="1">
    <citation type="submission" date="2020-09" db="EMBL/GenBank/DDBJ databases">
        <title>A novel bacterium of genus Paenibacillus, isolated from South China Sea.</title>
        <authorList>
            <person name="Huang H."/>
            <person name="Mo K."/>
            <person name="Hu Y."/>
        </authorList>
    </citation>
    <scope>NUCLEOTIDE SEQUENCE</scope>
    <source>
        <strain evidence="2">IB182363</strain>
    </source>
</reference>
<dbReference type="AlphaFoldDB" id="A0A927CJ78"/>
<feature type="compositionally biased region" description="Polar residues" evidence="1">
    <location>
        <begin position="49"/>
        <end position="59"/>
    </location>
</feature>
<gene>
    <name evidence="2" type="ORF">IDH45_32400</name>
</gene>
<proteinExistence type="predicted"/>
<organism evidence="2 3">
    <name type="scientific">Paenibacillus oceani</name>
    <dbReference type="NCBI Taxonomy" id="2772510"/>
    <lineage>
        <taxon>Bacteria</taxon>
        <taxon>Bacillati</taxon>
        <taxon>Bacillota</taxon>
        <taxon>Bacilli</taxon>
        <taxon>Bacillales</taxon>
        <taxon>Paenibacillaceae</taxon>
        <taxon>Paenibacillus</taxon>
    </lineage>
</organism>
<accession>A0A927CJ78</accession>
<keyword evidence="3" id="KW-1185">Reference proteome</keyword>
<dbReference type="Proteomes" id="UP000639396">
    <property type="component" value="Unassembled WGS sequence"/>
</dbReference>
<protein>
    <submittedName>
        <fullName evidence="2">Uncharacterized protein</fullName>
    </submittedName>
</protein>
<name>A0A927CJ78_9BACL</name>
<dbReference type="RefSeq" id="WP_190932295.1">
    <property type="nucleotide sequence ID" value="NZ_JACXJA010000066.1"/>
</dbReference>
<sequence>MMAACRRTGGSLADGLRRRQNESGNKAGEATDQAPEQTQPMDLVFYPSSGISTKPTLLQ</sequence>
<comment type="caution">
    <text evidence="2">The sequence shown here is derived from an EMBL/GenBank/DDBJ whole genome shotgun (WGS) entry which is preliminary data.</text>
</comment>